<gene>
    <name evidence="2" type="ORF">BDW02DRAFT_604750</name>
</gene>
<evidence type="ECO:0000313" key="3">
    <source>
        <dbReference type="Proteomes" id="UP000800040"/>
    </source>
</evidence>
<feature type="region of interest" description="Disordered" evidence="1">
    <location>
        <begin position="176"/>
        <end position="227"/>
    </location>
</feature>
<feature type="compositionally biased region" description="Basic residues" evidence="1">
    <location>
        <begin position="1"/>
        <end position="11"/>
    </location>
</feature>
<accession>A0A6A5KSV6</accession>
<dbReference type="EMBL" id="ML975253">
    <property type="protein sequence ID" value="KAF1838351.1"/>
    <property type="molecule type" value="Genomic_DNA"/>
</dbReference>
<proteinExistence type="predicted"/>
<name>A0A6A5KSV6_9PLEO</name>
<feature type="compositionally biased region" description="Low complexity" evidence="1">
    <location>
        <begin position="25"/>
        <end position="35"/>
    </location>
</feature>
<protein>
    <submittedName>
        <fullName evidence="2">Uncharacterized protein</fullName>
    </submittedName>
</protein>
<dbReference type="OrthoDB" id="3799856at2759"/>
<evidence type="ECO:0000313" key="2">
    <source>
        <dbReference type="EMBL" id="KAF1838351.1"/>
    </source>
</evidence>
<dbReference type="Proteomes" id="UP000800040">
    <property type="component" value="Unassembled WGS sequence"/>
</dbReference>
<feature type="region of interest" description="Disordered" evidence="1">
    <location>
        <begin position="1"/>
        <end position="43"/>
    </location>
</feature>
<feature type="compositionally biased region" description="Polar residues" evidence="1">
    <location>
        <begin position="176"/>
        <end position="187"/>
    </location>
</feature>
<feature type="region of interest" description="Disordered" evidence="1">
    <location>
        <begin position="344"/>
        <end position="365"/>
    </location>
</feature>
<sequence length="660" mass="74171">MAAGSKKRRTSRSPDRATASKRARVPSASASVPSEEVARGGLSSRATSAKDPYFLETHERAASLPIGADWLFRVKVISSSADLSDDVFEAAVHGLVELCFPDNILDRLGTQILEQHMRKEKAPQENIQRAAEVFRSKLIQRVPCVLSQYLATPAKVDSAVRATIAANPTEWLANLASPQDAASSSSVIDPDNASEEQGTPPPEPKKEKNRHMKSRDHSSIGEDALNDAEMDIDIPETPLESTNLSSASVPRTSKDRKISSKWNWDIDLANLSDNAVPEAFSRTSDLFAYHALLIIRRKLGPEAMKKEVRHEMQAMLEGMSDSEFEKWTDSLQKLLDGDREMLVRSEPAPSQHNQQLSRTTPAPIDMRRRAKKAVNKAADGLSQLETNMVGASQKRTFIKREAGVSSNAVKAMFQDQTLAEPITEATVALRHLSTEERDFENSHVTFRDRMVGSKLIVAKGATDSPILDLLCGPMDFTLANMIDIRQNIMDSLDKRLSAESVAVQNLDGSNTIQSKTKLRGALESINDQWRNSNITTVKRKYEYRLVDWVWHNPLPFWSSSLHRLCLLIYCPATRLYPIIFSDPVPHYHQEQTEPEDRVLIARMRGGMETILYKPESEDMKRRALLEKVMRRTVFPQKAMFPQLKFTPVVRAWERMTGQTW</sequence>
<reference evidence="2" key="1">
    <citation type="submission" date="2020-01" db="EMBL/GenBank/DDBJ databases">
        <authorList>
            <consortium name="DOE Joint Genome Institute"/>
            <person name="Haridas S."/>
            <person name="Albert R."/>
            <person name="Binder M."/>
            <person name="Bloem J."/>
            <person name="Labutti K."/>
            <person name="Salamov A."/>
            <person name="Andreopoulos B."/>
            <person name="Baker S.E."/>
            <person name="Barry K."/>
            <person name="Bills G."/>
            <person name="Bluhm B.H."/>
            <person name="Cannon C."/>
            <person name="Castanera R."/>
            <person name="Culley D.E."/>
            <person name="Daum C."/>
            <person name="Ezra D."/>
            <person name="Gonzalez J.B."/>
            <person name="Henrissat B."/>
            <person name="Kuo A."/>
            <person name="Liang C."/>
            <person name="Lipzen A."/>
            <person name="Lutzoni F."/>
            <person name="Magnuson J."/>
            <person name="Mondo S."/>
            <person name="Nolan M."/>
            <person name="Ohm R."/>
            <person name="Pangilinan J."/>
            <person name="Park H.-J."/>
            <person name="Ramirez L."/>
            <person name="Alfaro M."/>
            <person name="Sun H."/>
            <person name="Tritt A."/>
            <person name="Yoshinaga Y."/>
            <person name="Zwiers L.-H."/>
            <person name="Turgeon B.G."/>
            <person name="Goodwin S.B."/>
            <person name="Spatafora J.W."/>
            <person name="Crous P.W."/>
            <person name="Grigoriev I.V."/>
        </authorList>
    </citation>
    <scope>NUCLEOTIDE SEQUENCE</scope>
    <source>
        <strain evidence="2">P77</strain>
    </source>
</reference>
<dbReference type="AlphaFoldDB" id="A0A6A5KSV6"/>
<evidence type="ECO:0000256" key="1">
    <source>
        <dbReference type="SAM" id="MobiDB-lite"/>
    </source>
</evidence>
<organism evidence="2 3">
    <name type="scientific">Decorospora gaudefroyi</name>
    <dbReference type="NCBI Taxonomy" id="184978"/>
    <lineage>
        <taxon>Eukaryota</taxon>
        <taxon>Fungi</taxon>
        <taxon>Dikarya</taxon>
        <taxon>Ascomycota</taxon>
        <taxon>Pezizomycotina</taxon>
        <taxon>Dothideomycetes</taxon>
        <taxon>Pleosporomycetidae</taxon>
        <taxon>Pleosporales</taxon>
        <taxon>Pleosporineae</taxon>
        <taxon>Pleosporaceae</taxon>
        <taxon>Decorospora</taxon>
    </lineage>
</organism>
<feature type="compositionally biased region" description="Polar residues" evidence="1">
    <location>
        <begin position="348"/>
        <end position="360"/>
    </location>
</feature>
<keyword evidence="3" id="KW-1185">Reference proteome</keyword>